<sequence length="72" mass="8384">MFTAEECRRIKNIPLSIMGCKDRLVWPYSATGEYCVKTGYMLAREMQKEKMKVQQKEECSKRGGDAGVWKFI</sequence>
<protein>
    <submittedName>
        <fullName evidence="1">Uncharacterized protein</fullName>
    </submittedName>
</protein>
<reference evidence="2" key="1">
    <citation type="journal article" date="2014" name="Science">
        <title>The coffee genome provides insight into the convergent evolution of caffeine biosynthesis.</title>
        <authorList>
            <person name="Denoeud F."/>
            <person name="Carretero-Paulet L."/>
            <person name="Dereeper A."/>
            <person name="Droc G."/>
            <person name="Guyot R."/>
            <person name="Pietrella M."/>
            <person name="Zheng C."/>
            <person name="Alberti A."/>
            <person name="Anthony F."/>
            <person name="Aprea G."/>
            <person name="Aury J.M."/>
            <person name="Bento P."/>
            <person name="Bernard M."/>
            <person name="Bocs S."/>
            <person name="Campa C."/>
            <person name="Cenci A."/>
            <person name="Combes M.C."/>
            <person name="Crouzillat D."/>
            <person name="Da Silva C."/>
            <person name="Daddiego L."/>
            <person name="De Bellis F."/>
            <person name="Dussert S."/>
            <person name="Garsmeur O."/>
            <person name="Gayraud T."/>
            <person name="Guignon V."/>
            <person name="Jahn K."/>
            <person name="Jamilloux V."/>
            <person name="Joet T."/>
            <person name="Labadie K."/>
            <person name="Lan T."/>
            <person name="Leclercq J."/>
            <person name="Lepelley M."/>
            <person name="Leroy T."/>
            <person name="Li L.T."/>
            <person name="Librado P."/>
            <person name="Lopez L."/>
            <person name="Munoz A."/>
            <person name="Noel B."/>
            <person name="Pallavicini A."/>
            <person name="Perrotta G."/>
            <person name="Poncet V."/>
            <person name="Pot D."/>
            <person name="Priyono X."/>
            <person name="Rigoreau M."/>
            <person name="Rouard M."/>
            <person name="Rozas J."/>
            <person name="Tranchant-Dubreuil C."/>
            <person name="VanBuren R."/>
            <person name="Zhang Q."/>
            <person name="Andrade A.C."/>
            <person name="Argout X."/>
            <person name="Bertrand B."/>
            <person name="de Kochko A."/>
            <person name="Graziosi G."/>
            <person name="Henry R.J."/>
            <person name="Jayarama X."/>
            <person name="Ming R."/>
            <person name="Nagai C."/>
            <person name="Rounsley S."/>
            <person name="Sankoff D."/>
            <person name="Giuliano G."/>
            <person name="Albert V.A."/>
            <person name="Wincker P."/>
            <person name="Lashermes P."/>
        </authorList>
    </citation>
    <scope>NUCLEOTIDE SEQUENCE [LARGE SCALE GENOMIC DNA]</scope>
    <source>
        <strain evidence="2">cv. DH200-94</strain>
    </source>
</reference>
<gene>
    <name evidence="1" type="ORF">GSCOC_T00005104001</name>
</gene>
<organism evidence="1 2">
    <name type="scientific">Coffea canephora</name>
    <name type="common">Robusta coffee</name>
    <dbReference type="NCBI Taxonomy" id="49390"/>
    <lineage>
        <taxon>Eukaryota</taxon>
        <taxon>Viridiplantae</taxon>
        <taxon>Streptophyta</taxon>
        <taxon>Embryophyta</taxon>
        <taxon>Tracheophyta</taxon>
        <taxon>Spermatophyta</taxon>
        <taxon>Magnoliopsida</taxon>
        <taxon>eudicotyledons</taxon>
        <taxon>Gunneridae</taxon>
        <taxon>Pentapetalae</taxon>
        <taxon>asterids</taxon>
        <taxon>lamiids</taxon>
        <taxon>Gentianales</taxon>
        <taxon>Rubiaceae</taxon>
        <taxon>Ixoroideae</taxon>
        <taxon>Gardenieae complex</taxon>
        <taxon>Bertiereae - Coffeeae clade</taxon>
        <taxon>Coffeeae</taxon>
        <taxon>Coffea</taxon>
    </lineage>
</organism>
<dbReference type="InParanoid" id="A0A068VD37"/>
<evidence type="ECO:0000313" key="2">
    <source>
        <dbReference type="Proteomes" id="UP000295252"/>
    </source>
</evidence>
<dbReference type="Proteomes" id="UP000295252">
    <property type="component" value="Chromosome XI"/>
</dbReference>
<proteinExistence type="predicted"/>
<accession>A0A068VD37</accession>
<evidence type="ECO:0000313" key="1">
    <source>
        <dbReference type="EMBL" id="CDP17598.1"/>
    </source>
</evidence>
<keyword evidence="2" id="KW-1185">Reference proteome</keyword>
<name>A0A068VD37_COFCA</name>
<dbReference type="Gramene" id="CDP17598">
    <property type="protein sequence ID" value="CDP17598"/>
    <property type="gene ID" value="GSCOC_T00005104001"/>
</dbReference>
<dbReference type="EMBL" id="HG739253">
    <property type="protein sequence ID" value="CDP17598.1"/>
    <property type="molecule type" value="Genomic_DNA"/>
</dbReference>
<dbReference type="AlphaFoldDB" id="A0A068VD37"/>